<evidence type="ECO:0000313" key="1">
    <source>
        <dbReference type="EnsemblProtists" id="HpaP803997"/>
    </source>
</evidence>
<dbReference type="EMBL" id="JH598136">
    <property type="status" value="NOT_ANNOTATED_CDS"/>
    <property type="molecule type" value="Genomic_DNA"/>
</dbReference>
<dbReference type="AlphaFoldDB" id="M4BCI1"/>
<protein>
    <submittedName>
        <fullName evidence="1">Uncharacterized protein</fullName>
    </submittedName>
</protein>
<proteinExistence type="predicted"/>
<accession>M4BCI1</accession>
<reference evidence="2" key="1">
    <citation type="journal article" date="2010" name="Science">
        <title>Signatures of adaptation to obligate biotrophy in the Hyaloperonospora arabidopsidis genome.</title>
        <authorList>
            <person name="Baxter L."/>
            <person name="Tripathy S."/>
            <person name="Ishaque N."/>
            <person name="Boot N."/>
            <person name="Cabral A."/>
            <person name="Kemen E."/>
            <person name="Thines M."/>
            <person name="Ah-Fong A."/>
            <person name="Anderson R."/>
            <person name="Badejoko W."/>
            <person name="Bittner-Eddy P."/>
            <person name="Boore J.L."/>
            <person name="Chibucos M.C."/>
            <person name="Coates M."/>
            <person name="Dehal P."/>
            <person name="Delehaunty K."/>
            <person name="Dong S."/>
            <person name="Downton P."/>
            <person name="Dumas B."/>
            <person name="Fabro G."/>
            <person name="Fronick C."/>
            <person name="Fuerstenberg S.I."/>
            <person name="Fulton L."/>
            <person name="Gaulin E."/>
            <person name="Govers F."/>
            <person name="Hughes L."/>
            <person name="Humphray S."/>
            <person name="Jiang R.H."/>
            <person name="Judelson H."/>
            <person name="Kamoun S."/>
            <person name="Kyung K."/>
            <person name="Meijer H."/>
            <person name="Minx P."/>
            <person name="Morris P."/>
            <person name="Nelson J."/>
            <person name="Phuntumart V."/>
            <person name="Qutob D."/>
            <person name="Rehmany A."/>
            <person name="Rougon-Cardoso A."/>
            <person name="Ryden P."/>
            <person name="Torto-Alalibo T."/>
            <person name="Studholme D."/>
            <person name="Wang Y."/>
            <person name="Win J."/>
            <person name="Wood J."/>
            <person name="Clifton S.W."/>
            <person name="Rogers J."/>
            <person name="Van den Ackerveken G."/>
            <person name="Jones J.D."/>
            <person name="McDowell J.M."/>
            <person name="Beynon J."/>
            <person name="Tyler B.M."/>
        </authorList>
    </citation>
    <scope>NUCLEOTIDE SEQUENCE [LARGE SCALE GENOMIC DNA]</scope>
    <source>
        <strain evidence="2">Emoy2</strain>
    </source>
</reference>
<reference evidence="1" key="2">
    <citation type="submission" date="2015-06" db="UniProtKB">
        <authorList>
            <consortium name="EnsemblProtists"/>
        </authorList>
    </citation>
    <scope>IDENTIFICATION</scope>
    <source>
        <strain evidence="1">Emoy2</strain>
    </source>
</reference>
<organism evidence="1 2">
    <name type="scientific">Hyaloperonospora arabidopsidis (strain Emoy2)</name>
    <name type="common">Downy mildew agent</name>
    <name type="synonym">Peronospora arabidopsidis</name>
    <dbReference type="NCBI Taxonomy" id="559515"/>
    <lineage>
        <taxon>Eukaryota</taxon>
        <taxon>Sar</taxon>
        <taxon>Stramenopiles</taxon>
        <taxon>Oomycota</taxon>
        <taxon>Peronosporomycetes</taxon>
        <taxon>Peronosporales</taxon>
        <taxon>Peronosporaceae</taxon>
        <taxon>Hyaloperonospora</taxon>
    </lineage>
</organism>
<dbReference type="InParanoid" id="M4BCI1"/>
<sequence>MGVDPVCGSTGAPLVVCHLTDDFGYRQQGIWYLTKRKTSEEVVQRKSCKKRPMSNDFYLRVMTTSSRFTAATSTGLHDS</sequence>
<dbReference type="EnsemblProtists" id="HpaT803997">
    <property type="protein sequence ID" value="HpaP803997"/>
    <property type="gene ID" value="HpaG803997"/>
</dbReference>
<dbReference type="HOGENOM" id="CLU_2611138_0_0_1"/>
<dbReference type="Proteomes" id="UP000011713">
    <property type="component" value="Unassembled WGS sequence"/>
</dbReference>
<dbReference type="VEuPathDB" id="FungiDB:HpaG803997"/>
<evidence type="ECO:0000313" key="2">
    <source>
        <dbReference type="Proteomes" id="UP000011713"/>
    </source>
</evidence>
<name>M4BCI1_HYAAE</name>
<keyword evidence="2" id="KW-1185">Reference proteome</keyword>